<organism evidence="2 3">
    <name type="scientific">Mesorhizobium sangaii</name>
    <dbReference type="NCBI Taxonomy" id="505389"/>
    <lineage>
        <taxon>Bacteria</taxon>
        <taxon>Pseudomonadati</taxon>
        <taxon>Pseudomonadota</taxon>
        <taxon>Alphaproteobacteria</taxon>
        <taxon>Hyphomicrobiales</taxon>
        <taxon>Phyllobacteriaceae</taxon>
        <taxon>Mesorhizobium</taxon>
    </lineage>
</organism>
<evidence type="ECO:0000313" key="3">
    <source>
        <dbReference type="Proteomes" id="UP000556329"/>
    </source>
</evidence>
<dbReference type="AlphaFoldDB" id="A0A841PC40"/>
<gene>
    <name evidence="2" type="ORF">HNQ71_003787</name>
</gene>
<dbReference type="GO" id="GO:0016757">
    <property type="term" value="F:glycosyltransferase activity"/>
    <property type="evidence" value="ECO:0007669"/>
    <property type="project" value="UniProtKB-ARBA"/>
</dbReference>
<reference evidence="2 3" key="1">
    <citation type="submission" date="2020-08" db="EMBL/GenBank/DDBJ databases">
        <title>Genomic Encyclopedia of Type Strains, Phase IV (KMG-IV): sequencing the most valuable type-strain genomes for metagenomic binning, comparative biology and taxonomic classification.</title>
        <authorList>
            <person name="Goeker M."/>
        </authorList>
    </citation>
    <scope>NUCLEOTIDE SEQUENCE [LARGE SCALE GENOMIC DNA]</scope>
    <source>
        <strain evidence="2 3">DSM 100039</strain>
    </source>
</reference>
<dbReference type="Proteomes" id="UP000556329">
    <property type="component" value="Unassembled WGS sequence"/>
</dbReference>
<protein>
    <recommendedName>
        <fullName evidence="1">Glycosyltransferase subfamily 4-like N-terminal domain-containing protein</fullName>
    </recommendedName>
</protein>
<dbReference type="InterPro" id="IPR028098">
    <property type="entry name" value="Glyco_trans_4-like_N"/>
</dbReference>
<dbReference type="EMBL" id="JACHEF010000003">
    <property type="protein sequence ID" value="MBB6411113.1"/>
    <property type="molecule type" value="Genomic_DNA"/>
</dbReference>
<dbReference type="Pfam" id="PF13439">
    <property type="entry name" value="Glyco_transf_4"/>
    <property type="match status" value="1"/>
</dbReference>
<proteinExistence type="predicted"/>
<dbReference type="SUPFAM" id="SSF53756">
    <property type="entry name" value="UDP-Glycosyltransferase/glycogen phosphorylase"/>
    <property type="match status" value="1"/>
</dbReference>
<keyword evidence="3" id="KW-1185">Reference proteome</keyword>
<comment type="caution">
    <text evidence="2">The sequence shown here is derived from an EMBL/GenBank/DDBJ whole genome shotgun (WGS) entry which is preliminary data.</text>
</comment>
<evidence type="ECO:0000259" key="1">
    <source>
        <dbReference type="Pfam" id="PF13439"/>
    </source>
</evidence>
<name>A0A841PC40_9HYPH</name>
<evidence type="ECO:0000313" key="2">
    <source>
        <dbReference type="EMBL" id="MBB6411113.1"/>
    </source>
</evidence>
<sequence>MRVLITNLFVSYNSGTEAVVELLADGLRRGGHQTMLLAPTLGEMADRMRLRGHHVVDRIAEIVEKPDIIHAQHLTPCLTALARFPDVPAVFSCHSAFFEVEAPMLHPQIRRWIAVDEACKAKCLSRGVPADRLDLIYNAIDLERFKQRPPLPSKPLKGLLLTKNFEHQQAVREACARSNMQLDELGPATGRFSNQLEKDLLQYDVVFATARMAIEAAAVGCSVVVCDARGFAGLLDTANMEAWRRMNLGVGLLTRPTTVENLMEALSKFDADDAAEVCAYFRKVAGAEHFIDEHLRTYSQAIETNVQTTDDERSLATASWIEEIGVSRERRRWFSVANEIGGAWRDSSEQATLLDLVRSNTKTLESGAAALTDLGERVKSIGPEIAKSSAALLNVAHDSQTRLYRLEGQLSVLSSSVVDSAASLHNVAHDSQSRLHRLEGQLSGLSTSVTDGSLNSATKDREAALQRIDEELSRLSNFVNESKRLYNGMIPLFIRKMFRRARGRG</sequence>
<feature type="domain" description="Glycosyltransferase subfamily 4-like N-terminal" evidence="1">
    <location>
        <begin position="14"/>
        <end position="144"/>
    </location>
</feature>
<dbReference type="Gene3D" id="3.40.50.2000">
    <property type="entry name" value="Glycogen Phosphorylase B"/>
    <property type="match status" value="1"/>
</dbReference>
<dbReference type="RefSeq" id="WP_246461633.1">
    <property type="nucleotide sequence ID" value="NZ_JACHEF010000003.1"/>
</dbReference>
<accession>A0A841PC40</accession>